<dbReference type="SUPFAM" id="SSF52540">
    <property type="entry name" value="P-loop containing nucleoside triphosphate hydrolases"/>
    <property type="match status" value="1"/>
</dbReference>
<dbReference type="InterPro" id="IPR011990">
    <property type="entry name" value="TPR-like_helical_dom_sf"/>
</dbReference>
<comment type="caution">
    <text evidence="8">The sequence shown here is derived from an EMBL/GenBank/DDBJ whole genome shotgun (WGS) entry which is preliminary data.</text>
</comment>
<dbReference type="Gene3D" id="3.40.50.300">
    <property type="entry name" value="P-loop containing nucleotide triphosphate hydrolases"/>
    <property type="match status" value="1"/>
</dbReference>
<reference evidence="8 9" key="1">
    <citation type="submission" date="2019-07" db="EMBL/GenBank/DDBJ databases">
        <title>Cryptosporangium phraense sp. nov., isolated from plant litter.</title>
        <authorList>
            <person name="Suriyachadkun C."/>
        </authorList>
    </citation>
    <scope>NUCLEOTIDE SEQUENCE [LARGE SCALE GENOMIC DNA]</scope>
    <source>
        <strain evidence="8 9">A-T 5661</strain>
    </source>
</reference>
<evidence type="ECO:0000313" key="9">
    <source>
        <dbReference type="Proteomes" id="UP000317982"/>
    </source>
</evidence>
<dbReference type="InterPro" id="IPR051677">
    <property type="entry name" value="AfsR-DnrI-RedD_regulator"/>
</dbReference>
<dbReference type="Pfam" id="PF13191">
    <property type="entry name" value="AAA_16"/>
    <property type="match status" value="1"/>
</dbReference>
<dbReference type="InterPro" id="IPR027417">
    <property type="entry name" value="P-loop_NTPase"/>
</dbReference>
<dbReference type="InterPro" id="IPR001867">
    <property type="entry name" value="OmpR/PhoB-type_DNA-bd"/>
</dbReference>
<feature type="region of interest" description="Disordered" evidence="6">
    <location>
        <begin position="251"/>
        <end position="288"/>
    </location>
</feature>
<dbReference type="SMART" id="SM01043">
    <property type="entry name" value="BTAD"/>
    <property type="match status" value="1"/>
</dbReference>
<evidence type="ECO:0000256" key="4">
    <source>
        <dbReference type="ARBA" id="ARBA00023163"/>
    </source>
</evidence>
<dbReference type="Proteomes" id="UP000317982">
    <property type="component" value="Unassembled WGS sequence"/>
</dbReference>
<dbReference type="Pfam" id="PF00486">
    <property type="entry name" value="Trans_reg_C"/>
    <property type="match status" value="1"/>
</dbReference>
<dbReference type="AlphaFoldDB" id="A0A545AI89"/>
<protein>
    <submittedName>
        <fullName evidence="8">AAA family ATPase</fullName>
    </submittedName>
</protein>
<proteinExistence type="inferred from homology"/>
<dbReference type="PRINTS" id="PR00364">
    <property type="entry name" value="DISEASERSIST"/>
</dbReference>
<dbReference type="InterPro" id="IPR016032">
    <property type="entry name" value="Sig_transdc_resp-reg_C-effctor"/>
</dbReference>
<evidence type="ECO:0000256" key="3">
    <source>
        <dbReference type="ARBA" id="ARBA00023125"/>
    </source>
</evidence>
<dbReference type="SUPFAM" id="SSF46894">
    <property type="entry name" value="C-terminal effector domain of the bipartite response regulators"/>
    <property type="match status" value="1"/>
</dbReference>
<dbReference type="PANTHER" id="PTHR35807">
    <property type="entry name" value="TRANSCRIPTIONAL REGULATOR REDD-RELATED"/>
    <property type="match status" value="1"/>
</dbReference>
<gene>
    <name evidence="8" type="ORF">FL583_31810</name>
</gene>
<feature type="domain" description="OmpR/PhoB-type" evidence="7">
    <location>
        <begin position="1"/>
        <end position="93"/>
    </location>
</feature>
<dbReference type="GO" id="GO:0006355">
    <property type="term" value="P:regulation of DNA-templated transcription"/>
    <property type="evidence" value="ECO:0007669"/>
    <property type="project" value="InterPro"/>
</dbReference>
<evidence type="ECO:0000259" key="7">
    <source>
        <dbReference type="PROSITE" id="PS51755"/>
    </source>
</evidence>
<dbReference type="Pfam" id="PF03704">
    <property type="entry name" value="BTAD"/>
    <property type="match status" value="1"/>
</dbReference>
<dbReference type="GO" id="GO:0003677">
    <property type="term" value="F:DNA binding"/>
    <property type="evidence" value="ECO:0007669"/>
    <property type="project" value="UniProtKB-UniRule"/>
</dbReference>
<keyword evidence="4" id="KW-0804">Transcription</keyword>
<dbReference type="InterPro" id="IPR041664">
    <property type="entry name" value="AAA_16"/>
</dbReference>
<dbReference type="PROSITE" id="PS51755">
    <property type="entry name" value="OMPR_PHOB"/>
    <property type="match status" value="1"/>
</dbReference>
<dbReference type="GO" id="GO:0000160">
    <property type="term" value="P:phosphorelay signal transduction system"/>
    <property type="evidence" value="ECO:0007669"/>
    <property type="project" value="InterPro"/>
</dbReference>
<evidence type="ECO:0000256" key="1">
    <source>
        <dbReference type="ARBA" id="ARBA00005820"/>
    </source>
</evidence>
<keyword evidence="2" id="KW-0805">Transcription regulation</keyword>
<dbReference type="SMART" id="SM00862">
    <property type="entry name" value="Trans_reg_C"/>
    <property type="match status" value="1"/>
</dbReference>
<evidence type="ECO:0000256" key="5">
    <source>
        <dbReference type="PROSITE-ProRule" id="PRU01091"/>
    </source>
</evidence>
<evidence type="ECO:0000256" key="2">
    <source>
        <dbReference type="ARBA" id="ARBA00023015"/>
    </source>
</evidence>
<keyword evidence="3 5" id="KW-0238">DNA-binding</keyword>
<feature type="DNA-binding region" description="OmpR/PhoB-type" evidence="5">
    <location>
        <begin position="1"/>
        <end position="93"/>
    </location>
</feature>
<dbReference type="InParanoid" id="A0A545AI89"/>
<dbReference type="Gene3D" id="1.10.10.10">
    <property type="entry name" value="Winged helix-like DNA-binding domain superfamily/Winged helix DNA-binding domain"/>
    <property type="match status" value="1"/>
</dbReference>
<dbReference type="Gene3D" id="1.25.40.10">
    <property type="entry name" value="Tetratricopeptide repeat domain"/>
    <property type="match status" value="1"/>
</dbReference>
<dbReference type="EMBL" id="VIRS01000031">
    <property type="protein sequence ID" value="TQS41031.1"/>
    <property type="molecule type" value="Genomic_DNA"/>
</dbReference>
<dbReference type="OrthoDB" id="134712at2"/>
<evidence type="ECO:0000256" key="6">
    <source>
        <dbReference type="SAM" id="MobiDB-lite"/>
    </source>
</evidence>
<sequence>MLGPVRATLDGVPVDLGGPRQRSVVARLAVAGGHVVSTDRLIDDLWEGEPPPKALATLQVHISHLRRALEPDRARRTAATVLVSAAPGYALALPDDAVDAWRFDALLTRAQATADPATRSALLTEALDCWSGPAYAEAADTSWAGPEITRLNGLRLVALESRADAELALGEAAVLVPDLERHLHDHPTREDAVRLLSLALYRSGRQADALATLRRARRHLADELGIDPGPALRDLESAMLAQSPDLLAPARPARPARVAAPDPAAPASATPASATPASGDPAPSPAAGRILQTIDGRAGAGVVWIAGEAGAGKTTLAEAITAHLRSQGWQIAWGRCPEVDGAPPAWAWSEVVRALPGDADHPSLAPLLADRPAEGSAGDAFWLARAVAAQVTAAAERAPVLVVLDDVHRADGLTLQLLRQIVDQIGPEPVVVLATYRASEADDQLAATRAALAVASAHRESLTGLDDTGIEQLARTAGLPHVDGEVIALLRERTGGNPLFVRELARLMAAEGTAAARETVPTGVGDVLRRRIARLPGPSVTVLRQAAVLGREVDVDLLADVAHRDPDEVIDALESAVLAGLLDEPAPGRVRFAHALIRDTLYADTPVLRRTRLHAAALQTLAAQRADATTLAHHAVASASAATADDAIGYVVAAARAAESLGALGEAARQWATAVRLHDLSGTRTDADLLDLLLGSISAHARAGDAVTARAQQHTAVRIAVGRGDDDRLVAALAAWDAPLVWRVRDQSTVSPELIELLHVKLEDGNALPRSVRITLLTALFREIEGEDDDEALRASAEALELARAEGNPRLLCEALNVRTYQSLGPDLVEQRDALAAELLDVATAAGLVEYQAVAHWLLFLAAAAHTDLVQAKAHVDQAIALSNSGQLGHLVGVLGIFSGVLLVLAGRFDEGRERYETVAARLAEAGATNGGLMAMVGRFAAGFARGDLSPMEADAIWLHGALPGALTEVVVLILLDAGREADARAAWPVRAPTVARDYYWLVTMALRAHTAVRLGDVAEATAARDALVPYAGRVAGLDSGTMPVGPVDDALAAVADLLGDTTAAAAHRAGAERVHDRVADELRALGF</sequence>
<dbReference type="InterPro" id="IPR005158">
    <property type="entry name" value="BTAD"/>
</dbReference>
<dbReference type="PANTHER" id="PTHR35807:SF1">
    <property type="entry name" value="TRANSCRIPTIONAL REGULATOR REDD"/>
    <property type="match status" value="1"/>
</dbReference>
<dbReference type="SMART" id="SM00382">
    <property type="entry name" value="AAA"/>
    <property type="match status" value="1"/>
</dbReference>
<organism evidence="8 9">
    <name type="scientific">Cryptosporangium phraense</name>
    <dbReference type="NCBI Taxonomy" id="2593070"/>
    <lineage>
        <taxon>Bacteria</taxon>
        <taxon>Bacillati</taxon>
        <taxon>Actinomycetota</taxon>
        <taxon>Actinomycetes</taxon>
        <taxon>Cryptosporangiales</taxon>
        <taxon>Cryptosporangiaceae</taxon>
        <taxon>Cryptosporangium</taxon>
    </lineage>
</organism>
<dbReference type="InterPro" id="IPR003593">
    <property type="entry name" value="AAA+_ATPase"/>
</dbReference>
<accession>A0A545AI89</accession>
<name>A0A545AI89_9ACTN</name>
<comment type="similarity">
    <text evidence="1">Belongs to the AfsR/DnrI/RedD regulatory family.</text>
</comment>
<dbReference type="CDD" id="cd15831">
    <property type="entry name" value="BTAD"/>
    <property type="match status" value="1"/>
</dbReference>
<dbReference type="InterPro" id="IPR036388">
    <property type="entry name" value="WH-like_DNA-bd_sf"/>
</dbReference>
<evidence type="ECO:0000313" key="8">
    <source>
        <dbReference type="EMBL" id="TQS41031.1"/>
    </source>
</evidence>
<keyword evidence="9" id="KW-1185">Reference proteome</keyword>
<dbReference type="SUPFAM" id="SSF48452">
    <property type="entry name" value="TPR-like"/>
    <property type="match status" value="1"/>
</dbReference>